<feature type="domain" description="Phorbol-ester/DAG-type" evidence="14">
    <location>
        <begin position="349"/>
        <end position="400"/>
    </location>
</feature>
<proteinExistence type="inferred from homology"/>
<dbReference type="InterPro" id="IPR029071">
    <property type="entry name" value="Ubiquitin-like_domsf"/>
</dbReference>
<evidence type="ECO:0000256" key="1">
    <source>
        <dbReference type="ARBA" id="ARBA00004370"/>
    </source>
</evidence>
<keyword evidence="7" id="KW-0863">Zinc-finger</keyword>
<sequence length="1226" mass="136915">MSDKNRLNSTPETSIQITKTLLPPSPTPGSASPMSTSSYSSSALTPTSSIQNNSLSRLTTSLNTSTSSSISSSSSSSSSTNNLNHNHPSPNSTLAYNRHDHHHPHHPSHHGHRYLHNINLNQELSLRNNSSSASTFLNSSLSQQQQQPMVSTNSNISPSSSPSTTPTNNTSSNQLASINSRQNNHSSSSLLTVSTATITNTSNNNNNLQSNSNEQSIGHGHFFTKKTFHKPTYCHHCTEMLWGLIGQGFVCEVCNFVCHEKCQKSVVTPCSSIAHSLIKNPVAHCWSEPTHFKRKFCNICRKRLEDNLSVRCEICEYFVHVDCQVLAVNDCCETATYVPNRNPKTLIPRHHWREGNLPSNSKCVVCKKTCWTSECLAGMKCEWCGITTHGICRQRIIDECNFGNLRDIIIPPYAVSVPRIEMNKETIFGLQNYRPKVRSNSSEWSSSGGDLKFEAVSDSATLTPPASQTGFNNNFSSNLYSQSLLNQSYSLGGTASSSPSTSLPTSPFSNSQKDNQIVVSSKKSKSKLNDEDAEDARETIRVYDGNSSYRKKVFRTVTVTKNCSYQTLLDASLRTFHINDDSNKYYLTIPFTIPTQTSGTFDDYQIDEKIVEEANPIKIIKSAVSNSNFEGSKPSILLRYRDQNIENIRIYSNSNSGLTKDATAGHQTISINLNTTVAETIRVALEKFEINNEEFDKYFLVQVLLDQDVVEKSLVLDEHPLKIIQQIRKESLCNNRMVRFYLQQKEDPHGPSVALFVGNLPNGLSQVQYEKILMDTFRNNNDLRWSKFDVIYYEYGSMVILYDDSARAVKAFKILKDSYYENKQLMVLLLPTIQPPMIPSNVCPLLVFVNVKSGGQQGSELVTSFRHLLNPHQVFDLQNGGPLPGLYVFRNIESYRILACGGDGTVGWVLSCLDNVSQDAKCQSPPMAIVPLGTGNDLARVLRWGAGYTGAEEPINLLRDVIDAEEITLDRWTVVFHSDENKELDDLKRQLSIAVNVSQANTNEDNTEIYVMNNYFGIGIDADVCLDFHTAREENPNKFNSRLHNKKYYLQLGIRKMMNRGTCKDFNRYVTLEVDGRKVDLPQIEGIIILNILSWGSGANPWGPEKEDQFQKPTHYDGMLEVVGIKGVVHMGQIQGGLSGAIRLAQGGRIKIKMNNEIPVQVDGEPWLQPPCAITILKSALKATMLKKSKMKIKRRNTEPSVNITNVNQPRTETDPVDPDGESEPF</sequence>
<dbReference type="SMART" id="SM00046">
    <property type="entry name" value="DAGKc"/>
    <property type="match status" value="1"/>
</dbReference>
<keyword evidence="18" id="KW-1185">Reference proteome</keyword>
<evidence type="ECO:0000259" key="16">
    <source>
        <dbReference type="PROSITE" id="PS50200"/>
    </source>
</evidence>
<feature type="compositionally biased region" description="Polar residues" evidence="13">
    <location>
        <begin position="174"/>
        <end position="185"/>
    </location>
</feature>
<evidence type="ECO:0000256" key="2">
    <source>
        <dbReference type="ARBA" id="ARBA00009280"/>
    </source>
</evidence>
<feature type="domain" description="DAGKc" evidence="15">
    <location>
        <begin position="840"/>
        <end position="978"/>
    </location>
</feature>
<keyword evidence="10 12" id="KW-0067">ATP-binding</keyword>
<comment type="similarity">
    <text evidence="2 12">Belongs to the eukaryotic diacylglycerol kinase family.</text>
</comment>
<evidence type="ECO:0000256" key="7">
    <source>
        <dbReference type="ARBA" id="ARBA00022771"/>
    </source>
</evidence>
<dbReference type="Gene3D" id="3.10.20.90">
    <property type="entry name" value="Phosphatidylinositol 3-kinase Catalytic Subunit, Chain A, domain 1"/>
    <property type="match status" value="1"/>
</dbReference>
<accession>A0A813T067</accession>
<evidence type="ECO:0000313" key="17">
    <source>
        <dbReference type="EMBL" id="CAF0804293.1"/>
    </source>
</evidence>
<dbReference type="GO" id="GO:0016020">
    <property type="term" value="C:membrane"/>
    <property type="evidence" value="ECO:0007669"/>
    <property type="project" value="UniProtKB-SubCell"/>
</dbReference>
<feature type="region of interest" description="Disordered" evidence="13">
    <location>
        <begin position="1"/>
        <end position="113"/>
    </location>
</feature>
<protein>
    <recommendedName>
        <fullName evidence="12">Diacylglycerol kinase</fullName>
        <shortName evidence="12">DAG kinase</shortName>
        <ecNumber evidence="12">2.7.1.107</ecNumber>
    </recommendedName>
</protein>
<gene>
    <name evidence="17" type="ORF">OXX778_LOCUS6634</name>
</gene>
<dbReference type="PANTHER" id="PTHR11255">
    <property type="entry name" value="DIACYLGLYCEROL KINASE"/>
    <property type="match status" value="1"/>
</dbReference>
<dbReference type="InterPro" id="IPR017438">
    <property type="entry name" value="ATP-NAD_kinase_N"/>
</dbReference>
<evidence type="ECO:0000256" key="13">
    <source>
        <dbReference type="SAM" id="MobiDB-lite"/>
    </source>
</evidence>
<evidence type="ECO:0000256" key="3">
    <source>
        <dbReference type="ARBA" id="ARBA00022679"/>
    </source>
</evidence>
<dbReference type="InterPro" id="IPR037607">
    <property type="entry name" value="DGK"/>
</dbReference>
<feature type="domain" description="Ras-associating" evidence="16">
    <location>
        <begin position="536"/>
        <end position="643"/>
    </location>
</feature>
<dbReference type="PROSITE" id="PS50081">
    <property type="entry name" value="ZF_DAG_PE_2"/>
    <property type="match status" value="3"/>
</dbReference>
<evidence type="ECO:0000256" key="5">
    <source>
        <dbReference type="ARBA" id="ARBA00022737"/>
    </source>
</evidence>
<dbReference type="Proteomes" id="UP000663879">
    <property type="component" value="Unassembled WGS sequence"/>
</dbReference>
<dbReference type="Gene3D" id="2.60.200.40">
    <property type="match status" value="1"/>
</dbReference>
<dbReference type="InterPro" id="IPR020454">
    <property type="entry name" value="DAG/PE-bd"/>
</dbReference>
<dbReference type="GO" id="GO:0007200">
    <property type="term" value="P:phospholipase C-activating G protein-coupled receptor signaling pathway"/>
    <property type="evidence" value="ECO:0007669"/>
    <property type="project" value="InterPro"/>
</dbReference>
<dbReference type="FunFam" id="3.30.60.20:FF:000002">
    <property type="entry name" value="Diacylglycerol kinase"/>
    <property type="match status" value="1"/>
</dbReference>
<feature type="compositionally biased region" description="Polar residues" evidence="13">
    <location>
        <begin position="7"/>
        <end position="17"/>
    </location>
</feature>
<keyword evidence="11" id="KW-0472">Membrane</keyword>
<feature type="compositionally biased region" description="Low complexity" evidence="13">
    <location>
        <begin position="18"/>
        <end position="93"/>
    </location>
</feature>
<dbReference type="EMBL" id="CAJNOC010000799">
    <property type="protein sequence ID" value="CAF0804293.1"/>
    <property type="molecule type" value="Genomic_DNA"/>
</dbReference>
<dbReference type="SUPFAM" id="SSF57889">
    <property type="entry name" value="Cysteine-rich domain"/>
    <property type="match status" value="3"/>
</dbReference>
<reference evidence="17" key="1">
    <citation type="submission" date="2021-02" db="EMBL/GenBank/DDBJ databases">
        <authorList>
            <person name="Nowell W R."/>
        </authorList>
    </citation>
    <scope>NUCLEOTIDE SEQUENCE</scope>
    <source>
        <strain evidence="17">Ploen Becks lab</strain>
    </source>
</reference>
<dbReference type="InterPro" id="IPR046349">
    <property type="entry name" value="C1-like_sf"/>
</dbReference>
<comment type="caution">
    <text evidence="17">The sequence shown here is derived from an EMBL/GenBank/DDBJ whole genome shotgun (WGS) entry which is preliminary data.</text>
</comment>
<keyword evidence="4" id="KW-0479">Metal-binding</keyword>
<dbReference type="Pfam" id="PF24099">
    <property type="entry name" value="RBD_DGKtheta"/>
    <property type="match status" value="1"/>
</dbReference>
<dbReference type="EC" id="2.7.1.107" evidence="12"/>
<comment type="catalytic activity">
    <reaction evidence="12">
        <text>a 1,2-diacyl-sn-glycerol + ATP = a 1,2-diacyl-sn-glycero-3-phosphate + ADP + H(+)</text>
        <dbReference type="Rhea" id="RHEA:10272"/>
        <dbReference type="ChEBI" id="CHEBI:15378"/>
        <dbReference type="ChEBI" id="CHEBI:17815"/>
        <dbReference type="ChEBI" id="CHEBI:30616"/>
        <dbReference type="ChEBI" id="CHEBI:58608"/>
        <dbReference type="ChEBI" id="CHEBI:456216"/>
        <dbReference type="EC" id="2.7.1.107"/>
    </reaction>
</comment>
<evidence type="ECO:0000259" key="14">
    <source>
        <dbReference type="PROSITE" id="PS50081"/>
    </source>
</evidence>
<dbReference type="InterPro" id="IPR000756">
    <property type="entry name" value="Diacylglycerol_kin_accessory"/>
</dbReference>
<evidence type="ECO:0000256" key="11">
    <source>
        <dbReference type="ARBA" id="ARBA00023136"/>
    </source>
</evidence>
<feature type="compositionally biased region" description="Acidic residues" evidence="13">
    <location>
        <begin position="1215"/>
        <end position="1226"/>
    </location>
</feature>
<keyword evidence="6 12" id="KW-0547">Nucleotide-binding</keyword>
<dbReference type="PROSITE" id="PS00479">
    <property type="entry name" value="ZF_DAG_PE_1"/>
    <property type="match status" value="2"/>
</dbReference>
<evidence type="ECO:0000256" key="6">
    <source>
        <dbReference type="ARBA" id="ARBA00022741"/>
    </source>
</evidence>
<dbReference type="GO" id="GO:0005524">
    <property type="term" value="F:ATP binding"/>
    <property type="evidence" value="ECO:0007669"/>
    <property type="project" value="UniProtKB-KW"/>
</dbReference>
<name>A0A813T067_9BILA</name>
<dbReference type="InterPro" id="IPR016064">
    <property type="entry name" value="NAD/diacylglycerol_kinase_sf"/>
</dbReference>
<feature type="region of interest" description="Disordered" evidence="13">
    <location>
        <begin position="129"/>
        <end position="190"/>
    </location>
</feature>
<keyword evidence="5" id="KW-0677">Repeat</keyword>
<feature type="region of interest" description="Disordered" evidence="13">
    <location>
        <begin position="1191"/>
        <end position="1226"/>
    </location>
</feature>
<dbReference type="InterPro" id="IPR000159">
    <property type="entry name" value="RA_dom"/>
</dbReference>
<organism evidence="17 18">
    <name type="scientific">Brachionus calyciflorus</name>
    <dbReference type="NCBI Taxonomy" id="104777"/>
    <lineage>
        <taxon>Eukaryota</taxon>
        <taxon>Metazoa</taxon>
        <taxon>Spiralia</taxon>
        <taxon>Gnathifera</taxon>
        <taxon>Rotifera</taxon>
        <taxon>Eurotatoria</taxon>
        <taxon>Monogononta</taxon>
        <taxon>Pseudotrocha</taxon>
        <taxon>Ploima</taxon>
        <taxon>Brachionidae</taxon>
        <taxon>Brachionus</taxon>
    </lineage>
</organism>
<dbReference type="FunFam" id="3.40.50.10330:FF:000011">
    <property type="entry name" value="Diacylglycerol kinase"/>
    <property type="match status" value="1"/>
</dbReference>
<feature type="domain" description="Phorbol-ester/DAG-type" evidence="14">
    <location>
        <begin position="283"/>
        <end position="331"/>
    </location>
</feature>
<dbReference type="CDD" id="cd17111">
    <property type="entry name" value="RA1_DAGK-theta"/>
    <property type="match status" value="1"/>
</dbReference>
<dbReference type="CDD" id="cd20803">
    <property type="entry name" value="C1_DGKtheta_typeV_rpt1"/>
    <property type="match status" value="1"/>
</dbReference>
<evidence type="ECO:0000313" key="18">
    <source>
        <dbReference type="Proteomes" id="UP000663879"/>
    </source>
</evidence>
<dbReference type="PROSITE" id="PS50146">
    <property type="entry name" value="DAGK"/>
    <property type="match status" value="1"/>
</dbReference>
<dbReference type="OrthoDB" id="242257at2759"/>
<feature type="domain" description="Phorbol-ester/DAG-type" evidence="14">
    <location>
        <begin position="220"/>
        <end position="270"/>
    </location>
</feature>
<dbReference type="Pfam" id="PF00609">
    <property type="entry name" value="DAGK_acc"/>
    <property type="match status" value="1"/>
</dbReference>
<comment type="subcellular location">
    <subcellularLocation>
        <location evidence="1">Membrane</location>
    </subcellularLocation>
</comment>
<dbReference type="Pfam" id="PF00788">
    <property type="entry name" value="RA"/>
    <property type="match status" value="2"/>
</dbReference>
<dbReference type="SMART" id="SM00314">
    <property type="entry name" value="RA"/>
    <property type="match status" value="2"/>
</dbReference>
<dbReference type="PROSITE" id="PS50200">
    <property type="entry name" value="RA"/>
    <property type="match status" value="2"/>
</dbReference>
<dbReference type="CDD" id="cd20854">
    <property type="entry name" value="C1_DGKtheta_typeV_rpt3"/>
    <property type="match status" value="1"/>
</dbReference>
<evidence type="ECO:0000259" key="15">
    <source>
        <dbReference type="PROSITE" id="PS50146"/>
    </source>
</evidence>
<evidence type="ECO:0000256" key="10">
    <source>
        <dbReference type="ARBA" id="ARBA00022840"/>
    </source>
</evidence>
<dbReference type="InterPro" id="IPR002219">
    <property type="entry name" value="PKC_DAG/PE"/>
</dbReference>
<feature type="compositionally biased region" description="Low complexity" evidence="13">
    <location>
        <begin position="129"/>
        <end position="173"/>
    </location>
</feature>
<evidence type="ECO:0000256" key="12">
    <source>
        <dbReference type="RuleBase" id="RU361128"/>
    </source>
</evidence>
<dbReference type="PRINTS" id="PR00008">
    <property type="entry name" value="DAGPEDOMAIN"/>
</dbReference>
<dbReference type="FunFam" id="2.60.200.40:FF:000004">
    <property type="entry name" value="Diacylglycerol kinase"/>
    <property type="match status" value="1"/>
</dbReference>
<dbReference type="SMART" id="SM00109">
    <property type="entry name" value="C1"/>
    <property type="match status" value="3"/>
</dbReference>
<feature type="domain" description="Ras-associating" evidence="16">
    <location>
        <begin position="668"/>
        <end position="747"/>
    </location>
</feature>
<evidence type="ECO:0000256" key="4">
    <source>
        <dbReference type="ARBA" id="ARBA00022723"/>
    </source>
</evidence>
<dbReference type="Gene3D" id="3.30.60.20">
    <property type="match status" value="2"/>
</dbReference>
<dbReference type="AlphaFoldDB" id="A0A813T067"/>
<dbReference type="InterPro" id="IPR056392">
    <property type="entry name" value="DGKtheta_RBD"/>
</dbReference>
<dbReference type="Gene3D" id="3.40.50.10330">
    <property type="entry name" value="Probable inorganic polyphosphate/atp-NAD kinase, domain 1"/>
    <property type="match status" value="1"/>
</dbReference>
<feature type="compositionally biased region" description="Polar residues" evidence="13">
    <location>
        <begin position="1199"/>
        <end position="1211"/>
    </location>
</feature>
<feature type="compositionally biased region" description="Basic residues" evidence="13">
    <location>
        <begin position="99"/>
        <end position="113"/>
    </location>
</feature>
<dbReference type="SUPFAM" id="SSF54236">
    <property type="entry name" value="Ubiquitin-like"/>
    <property type="match status" value="1"/>
</dbReference>
<dbReference type="GO" id="GO:0004143">
    <property type="term" value="F:ATP-dependent diacylglycerol kinase activity"/>
    <property type="evidence" value="ECO:0007669"/>
    <property type="project" value="UniProtKB-EC"/>
</dbReference>
<evidence type="ECO:0000256" key="8">
    <source>
        <dbReference type="ARBA" id="ARBA00022777"/>
    </source>
</evidence>
<dbReference type="InterPro" id="IPR001206">
    <property type="entry name" value="Diacylglycerol_kinase_cat_dom"/>
</dbReference>
<keyword evidence="8 12" id="KW-0418">Kinase</keyword>
<feature type="region of interest" description="Disordered" evidence="13">
    <location>
        <begin position="495"/>
        <end position="535"/>
    </location>
</feature>
<feature type="compositionally biased region" description="Low complexity" evidence="13">
    <location>
        <begin position="495"/>
        <end position="511"/>
    </location>
</feature>
<dbReference type="Pfam" id="PF00130">
    <property type="entry name" value="C1_1"/>
    <property type="match status" value="2"/>
</dbReference>
<dbReference type="CDD" id="cd20804">
    <property type="entry name" value="C1_DGKtheta_typeV_rpt2"/>
    <property type="match status" value="1"/>
</dbReference>
<keyword evidence="9" id="KW-0862">Zinc</keyword>
<dbReference type="SUPFAM" id="SSF111331">
    <property type="entry name" value="NAD kinase/diacylglycerol kinase-like"/>
    <property type="match status" value="1"/>
</dbReference>
<dbReference type="PANTHER" id="PTHR11255:SF54">
    <property type="entry name" value="DIACYLGLYCEROL KINASE THETA"/>
    <property type="match status" value="1"/>
</dbReference>
<dbReference type="GO" id="GO:0008270">
    <property type="term" value="F:zinc ion binding"/>
    <property type="evidence" value="ECO:0007669"/>
    <property type="project" value="UniProtKB-KW"/>
</dbReference>
<evidence type="ECO:0000256" key="9">
    <source>
        <dbReference type="ARBA" id="ARBA00022833"/>
    </source>
</evidence>
<keyword evidence="3 12" id="KW-0808">Transferase</keyword>
<dbReference type="SMART" id="SM00045">
    <property type="entry name" value="DAGKa"/>
    <property type="match status" value="1"/>
</dbReference>
<dbReference type="Pfam" id="PF00781">
    <property type="entry name" value="DAGK_cat"/>
    <property type="match status" value="1"/>
</dbReference>